<reference evidence="1 2" key="1">
    <citation type="journal article" date="2021" name="J. Hered.">
        <title>A chromosome-level genome assembly of the parasitoid wasp, Cotesia glomerata (Hymenoptera: Braconidae).</title>
        <authorList>
            <person name="Pinto B.J."/>
            <person name="Weis J.J."/>
            <person name="Gamble T."/>
            <person name="Ode P.J."/>
            <person name="Paul R."/>
            <person name="Zaspel J.M."/>
        </authorList>
    </citation>
    <scope>NUCLEOTIDE SEQUENCE [LARGE SCALE GENOMIC DNA]</scope>
    <source>
        <strain evidence="1">CgM1</strain>
    </source>
</reference>
<sequence length="112" mass="12848">MRAVMRNVITPGHEPSLLSATVESRFNIKLELVSCSRETLPENIVYLFYPHDPVSMSLCLMSAANSFVRDRVQPVLCVRDPPTRVRTLSYQYSRTEILIIVHFDRARSTCFS</sequence>
<gene>
    <name evidence="1" type="ORF">KQX54_012134</name>
</gene>
<protein>
    <submittedName>
        <fullName evidence="1">Uncharacterized protein</fullName>
    </submittedName>
</protein>
<proteinExistence type="predicted"/>
<evidence type="ECO:0000313" key="2">
    <source>
        <dbReference type="Proteomes" id="UP000826195"/>
    </source>
</evidence>
<name>A0AAV7J2Y9_COTGL</name>
<keyword evidence="2" id="KW-1185">Reference proteome</keyword>
<evidence type="ECO:0000313" key="1">
    <source>
        <dbReference type="EMBL" id="KAH0564444.1"/>
    </source>
</evidence>
<dbReference type="EMBL" id="JAHXZJ010000002">
    <property type="protein sequence ID" value="KAH0564444.1"/>
    <property type="molecule type" value="Genomic_DNA"/>
</dbReference>
<dbReference type="Proteomes" id="UP000826195">
    <property type="component" value="Unassembled WGS sequence"/>
</dbReference>
<comment type="caution">
    <text evidence="1">The sequence shown here is derived from an EMBL/GenBank/DDBJ whole genome shotgun (WGS) entry which is preliminary data.</text>
</comment>
<organism evidence="1 2">
    <name type="scientific">Cotesia glomerata</name>
    <name type="common">Lepidopteran parasitic wasp</name>
    <name type="synonym">Apanteles glomeratus</name>
    <dbReference type="NCBI Taxonomy" id="32391"/>
    <lineage>
        <taxon>Eukaryota</taxon>
        <taxon>Metazoa</taxon>
        <taxon>Ecdysozoa</taxon>
        <taxon>Arthropoda</taxon>
        <taxon>Hexapoda</taxon>
        <taxon>Insecta</taxon>
        <taxon>Pterygota</taxon>
        <taxon>Neoptera</taxon>
        <taxon>Endopterygota</taxon>
        <taxon>Hymenoptera</taxon>
        <taxon>Apocrita</taxon>
        <taxon>Ichneumonoidea</taxon>
        <taxon>Braconidae</taxon>
        <taxon>Microgastrinae</taxon>
        <taxon>Cotesia</taxon>
    </lineage>
</organism>
<dbReference type="AlphaFoldDB" id="A0AAV7J2Y9"/>
<accession>A0AAV7J2Y9</accession>